<evidence type="ECO:0000256" key="5">
    <source>
        <dbReference type="ARBA" id="ARBA00017303"/>
    </source>
</evidence>
<gene>
    <name evidence="23" type="primary">pulA</name>
    <name evidence="23" type="ORF">C8077_04195</name>
</gene>
<dbReference type="Pfam" id="PF03714">
    <property type="entry name" value="PUD"/>
    <property type="match status" value="2"/>
</dbReference>
<dbReference type="SMART" id="SM00632">
    <property type="entry name" value="Aamy_C"/>
    <property type="match status" value="1"/>
</dbReference>
<dbReference type="SUPFAM" id="SSF49452">
    <property type="entry name" value="Starch-binding domain-like"/>
    <property type="match status" value="2"/>
</dbReference>
<dbReference type="Proteomes" id="UP000241454">
    <property type="component" value="Chromosome"/>
</dbReference>
<evidence type="ECO:0000256" key="10">
    <source>
        <dbReference type="ARBA" id="ARBA00023295"/>
    </source>
</evidence>
<dbReference type="SUPFAM" id="SSF81296">
    <property type="entry name" value="E set domains"/>
    <property type="match status" value="1"/>
</dbReference>
<evidence type="ECO:0000256" key="4">
    <source>
        <dbReference type="ARBA" id="ARBA00012595"/>
    </source>
</evidence>
<dbReference type="PRINTS" id="PR00110">
    <property type="entry name" value="ALPHAAMYLASE"/>
</dbReference>
<dbReference type="Pfam" id="PF02922">
    <property type="entry name" value="CBM_48"/>
    <property type="match status" value="1"/>
</dbReference>
<dbReference type="Pfam" id="PF02806">
    <property type="entry name" value="Alpha-amylase_C"/>
    <property type="match status" value="1"/>
</dbReference>
<dbReference type="InterPro" id="IPR017853">
    <property type="entry name" value="GH"/>
</dbReference>
<evidence type="ECO:0000256" key="16">
    <source>
        <dbReference type="RuleBase" id="RU003615"/>
    </source>
</evidence>
<dbReference type="SUPFAM" id="SSF51445">
    <property type="entry name" value="(Trans)glycosidases"/>
    <property type="match status" value="2"/>
</dbReference>
<evidence type="ECO:0000256" key="17">
    <source>
        <dbReference type="SAM" id="MobiDB-lite"/>
    </source>
</evidence>
<dbReference type="SMART" id="SM01066">
    <property type="entry name" value="CBM_25"/>
    <property type="match status" value="1"/>
</dbReference>
<dbReference type="SUPFAM" id="SSF51011">
    <property type="entry name" value="Glycosyl hydrolase domain"/>
    <property type="match status" value="1"/>
</dbReference>
<keyword evidence="18" id="KW-0472">Membrane</keyword>
<dbReference type="InterPro" id="IPR005323">
    <property type="entry name" value="CBM41_pullulanase"/>
</dbReference>
<evidence type="ECO:0000259" key="20">
    <source>
        <dbReference type="SMART" id="SM00632"/>
    </source>
</evidence>
<keyword evidence="9" id="KW-0106">Calcium</keyword>
<evidence type="ECO:0000256" key="18">
    <source>
        <dbReference type="SAM" id="Phobius"/>
    </source>
</evidence>
<evidence type="ECO:0000313" key="23">
    <source>
        <dbReference type="EMBL" id="AVT45186.1"/>
    </source>
</evidence>
<evidence type="ECO:0000256" key="8">
    <source>
        <dbReference type="ARBA" id="ARBA00022801"/>
    </source>
</evidence>
<dbReference type="GO" id="GO:0005975">
    <property type="term" value="P:carbohydrate metabolic process"/>
    <property type="evidence" value="ECO:0007669"/>
    <property type="project" value="InterPro"/>
</dbReference>
<proteinExistence type="inferred from homology"/>
<dbReference type="Pfam" id="PF00128">
    <property type="entry name" value="Alpha-amylase"/>
    <property type="match status" value="2"/>
</dbReference>
<comment type="similarity">
    <text evidence="3 16">Belongs to the glycosyl hydrolase 13 family.</text>
</comment>
<dbReference type="InterPro" id="IPR006046">
    <property type="entry name" value="Alpha_amylase"/>
</dbReference>
<dbReference type="Pfam" id="PF16403">
    <property type="entry name" value="Bact_surface_Ig-like"/>
    <property type="match status" value="1"/>
</dbReference>
<dbReference type="Gene3D" id="3.20.20.80">
    <property type="entry name" value="Glycosidases"/>
    <property type="match status" value="2"/>
</dbReference>
<name>A0A2R4G2W8_BIFAD</name>
<dbReference type="InterPro" id="IPR006048">
    <property type="entry name" value="A-amylase/branching_C"/>
</dbReference>
<feature type="transmembrane region" description="Helical" evidence="18">
    <location>
        <begin position="1731"/>
        <end position="1750"/>
    </location>
</feature>
<dbReference type="InterPro" id="IPR006047">
    <property type="entry name" value="GH13_cat_dom"/>
</dbReference>
<dbReference type="EC" id="3.2.1.41" evidence="12"/>
<dbReference type="GO" id="GO:0051060">
    <property type="term" value="F:pullulanase activity"/>
    <property type="evidence" value="ECO:0007669"/>
    <property type="project" value="UniProtKB-EC"/>
</dbReference>
<dbReference type="CDD" id="cd11341">
    <property type="entry name" value="AmyAc_Pullulanase_LD-like"/>
    <property type="match status" value="1"/>
</dbReference>
<dbReference type="GO" id="GO:0046872">
    <property type="term" value="F:metal ion binding"/>
    <property type="evidence" value="ECO:0007669"/>
    <property type="project" value="UniProtKB-KW"/>
</dbReference>
<dbReference type="InterPro" id="IPR011840">
    <property type="entry name" value="PulA_typeI"/>
</dbReference>
<evidence type="ECO:0000256" key="1">
    <source>
        <dbReference type="ARBA" id="ARBA00000548"/>
    </source>
</evidence>
<dbReference type="InterPro" id="IPR005085">
    <property type="entry name" value="CBM25"/>
</dbReference>
<dbReference type="InterPro" id="IPR014756">
    <property type="entry name" value="Ig_E-set"/>
</dbReference>
<evidence type="ECO:0000256" key="6">
    <source>
        <dbReference type="ARBA" id="ARBA00022723"/>
    </source>
</evidence>
<evidence type="ECO:0000256" key="13">
    <source>
        <dbReference type="ARBA" id="ARBA00029618"/>
    </source>
</evidence>
<keyword evidence="6" id="KW-0479">Metal-binding</keyword>
<feature type="chain" id="PRO_5015332066" description="Alpha-amylase" evidence="19">
    <location>
        <begin position="36"/>
        <end position="1759"/>
    </location>
</feature>
<evidence type="ECO:0000256" key="3">
    <source>
        <dbReference type="ARBA" id="ARBA00008061"/>
    </source>
</evidence>
<feature type="region of interest" description="Disordered" evidence="17">
    <location>
        <begin position="1706"/>
        <end position="1726"/>
    </location>
</feature>
<evidence type="ECO:0000256" key="7">
    <source>
        <dbReference type="ARBA" id="ARBA00022729"/>
    </source>
</evidence>
<feature type="signal peptide" evidence="19">
    <location>
        <begin position="1"/>
        <end position="35"/>
    </location>
</feature>
<dbReference type="GO" id="GO:2001070">
    <property type="term" value="F:starch binding"/>
    <property type="evidence" value="ECO:0007669"/>
    <property type="project" value="InterPro"/>
</dbReference>
<comment type="cofactor">
    <cofactor evidence="2">
        <name>Ca(2+)</name>
        <dbReference type="ChEBI" id="CHEBI:29108"/>
    </cofactor>
</comment>
<dbReference type="CDD" id="cd02860">
    <property type="entry name" value="E_set_Pullulanase"/>
    <property type="match status" value="1"/>
</dbReference>
<comment type="catalytic activity">
    <reaction evidence="1">
        <text>Endohydrolysis of (1-&gt;4)-alpha-D-glucosidic linkages in polysaccharides containing three or more (1-&gt;4)-alpha-linked D-glucose units.</text>
        <dbReference type="EC" id="3.2.1.1"/>
    </reaction>
</comment>
<dbReference type="InterPro" id="IPR013783">
    <property type="entry name" value="Ig-like_fold"/>
</dbReference>
<feature type="domain" description="Alpha-amylase C-terminal" evidence="20">
    <location>
        <begin position="427"/>
        <end position="506"/>
    </location>
</feature>
<organism evidence="23 24">
    <name type="scientific">Bifidobacterium adolescentis</name>
    <dbReference type="NCBI Taxonomy" id="1680"/>
    <lineage>
        <taxon>Bacteria</taxon>
        <taxon>Bacillati</taxon>
        <taxon>Actinomycetota</taxon>
        <taxon>Actinomycetes</taxon>
        <taxon>Bifidobacteriales</taxon>
        <taxon>Bifidobacteriaceae</taxon>
        <taxon>Bifidobacterium</taxon>
    </lineage>
</organism>
<protein>
    <recommendedName>
        <fullName evidence="5">Alpha-amylase</fullName>
        <ecNumber evidence="4">3.2.1.1</ecNumber>
        <ecNumber evidence="12">3.2.1.41</ecNumber>
    </recommendedName>
    <alternativeName>
        <fullName evidence="14">1,4-alpha-D-glucan glucanohydrolase</fullName>
    </alternativeName>
    <alternativeName>
        <fullName evidence="13">Alpha-dextrin endo-1,6-alpha-glucosidase</fullName>
    </alternativeName>
    <alternativeName>
        <fullName evidence="15">Pullulan 6-glucanohydrolase</fullName>
    </alternativeName>
</protein>
<sequence>MVVQTNRPFGRVVAIGATAAMACASLVAAPIMAQAQSNAQVSAKKDVQVIAFQQTWNTIAKECTETYGPEGVGYVEVSPPQESIQGTQWWTSYQPVSYKLDSKLGTEAEFASMIKQCSAAGVNVIADVVLNQTTGSDVAKGEQAGVAGSKYNGSTGDYPGFATKQYPDGITAADFHSCDKNISNYTNQQEVQECRLSSMWDFNSENEKVQDIQSDYLVKLWNLGVRGFRMDAVKHIHTDSMKAIKEKFSKKIGQNANDIYWIQEVIGNSSEAAGIQPGNYVQNGTVTEFGFKSEMNQYFKDKVAKLKGLNERLSKDLASKDANVFVTNWDTARNQGALTYKDGAKYQLANAFMLAYDYGTPRLLSDYKWDDGHNDDGAPGATVASVPDVDMNKECSTNNSAWNCEQRWTSTRGMIAFHNYVGDAEVTDWQDDGGDNIAFSRDDRGFIAINNGKKEKDVTYTTSLADGEYCDVYATMDCSKTVTVKGGKVETKVPARSAIALYAGATKASHPAASTATDPSDPDVSKIDDEVTATDKTITIYYKPADSTWKTPKVHYGLGDDWNQPEADMTLDEQGYYRATIDTKGKKIDFVFHDADTDQWENPDGGGNYHANAGIIQVGVAGQELSIGNPESVGQKTRLVVHYKPAKADDQRGVYVWGTSTDGTDITATNHPFTGTDCWGKVATLDFDGEFTDFGFIITTEDWNKYGGDRKATVNKTGTAEVWIDGTKNEDKGESTTVETLDSAPADYNCKADTVNVTVHYYRDDGLYYNAKDTKVTVPQWDIWTWSSNWNGGNATFDSHDDWGEVAKYSVPNYTYSNADGNSDIGMLRRYGSDAWASKDPDDANHMIPSDALVFDADGNASAEVWLVGGDPTVYSSRPSLKIALKSAEISDFKELTARLSKKPANGAITKAMVAVKDADGNKVDVEDVTVNKSTVKIKTAKKLAVTGKYTIEIEGMGSQTAIAGALVRTDAFDKAYAYDGDDLGATFKEARTGFKVWAPTATKVELVIYKSTDPNAEVDKTIDMTGEDKGVWSATVKKLASGTAYSYKLTFADGTVNASSDPYATAAVANGERSVVLSKEDMGSAGKRMPAFGKTTDATIAEMNIRDFSINPNSGISADKQGKYLGVVESGTKTKEGATSGLDYLKQLGISHVQIMPMYDYGSVDETGDLSYNANGAQNWGYDPENYNVPEGSYSSNPSNPSSRVAEMKQMVKELHKNDIRVIMDVVYNHVYNAANHSFNKTVPGYYFRYDANGSLVNNSGCGNDTASERKMMRKYIVDSVTYWAKNYNVDGFRFDLMGLIDTETMKEVRAALDKIDPSIIILGEGWDMNTTMDKSKMTIQPNAYQVASDGKNNGIAFFNDSIRDGLKGSVFDSADTGFVSGKAGQEKLIAHNALGCQYDAEAETTCWNGNAQDHYADAGQVVNYAEIHDNLTLYDKLKASVPTDDEATTVARAKLADSVVYLSEGIPATQLGQEFLRTKGGNGNSYNAGDAANAIDWNRAAQYADSVDYVKGLIKLRKQIKALRLTNYDDINDSVTMLKSDEGVVAYQAKDSSGTYMVIFNANNEPAAVEGIGAGKYNVLAGDGTVYDENAKDAFVRKGSTYTAGALSATVLKVASADDVVPVISGMTESTTITVGSKFDSMAGVTADDSIDGDLTDGIKVEGTVDAGKVGDYKLVYSVSNSRGKTTTFTRTVHVQKKVVVPTAEANAASGKKNENASRAQSPATGSNVMGLALAIAALVIAAGALIVSHRKEVSNR</sequence>
<dbReference type="CDD" id="cd10315">
    <property type="entry name" value="CBM41_pullulanase"/>
    <property type="match status" value="2"/>
</dbReference>
<dbReference type="NCBIfam" id="TIGR02104">
    <property type="entry name" value="pulA_typeI"/>
    <property type="match status" value="1"/>
</dbReference>
<evidence type="ECO:0000256" key="12">
    <source>
        <dbReference type="ARBA" id="ARBA00024062"/>
    </source>
</evidence>
<feature type="domain" description="Carbohydrate binding module family 25" evidence="22">
    <location>
        <begin position="535"/>
        <end position="614"/>
    </location>
</feature>
<dbReference type="GO" id="GO:0004556">
    <property type="term" value="F:alpha-amylase activity"/>
    <property type="evidence" value="ECO:0007669"/>
    <property type="project" value="UniProtKB-EC"/>
</dbReference>
<dbReference type="InterPro" id="IPR032179">
    <property type="entry name" value="Cry22Aa_Ig-like"/>
</dbReference>
<dbReference type="CDD" id="cd11317">
    <property type="entry name" value="AmyAc_bac_euk_AmyA"/>
    <property type="match status" value="1"/>
</dbReference>
<dbReference type="EC" id="3.2.1.1" evidence="4"/>
<feature type="domain" description="Glycosyl hydrolase family 13 catalytic" evidence="21">
    <location>
        <begin position="46"/>
        <end position="418"/>
    </location>
</feature>
<dbReference type="SMART" id="SM00642">
    <property type="entry name" value="Aamy"/>
    <property type="match status" value="2"/>
</dbReference>
<dbReference type="PROSITE" id="PS51257">
    <property type="entry name" value="PROKAR_LIPOPROTEIN"/>
    <property type="match status" value="1"/>
</dbReference>
<evidence type="ECO:0000256" key="11">
    <source>
        <dbReference type="ARBA" id="ARBA00023965"/>
    </source>
</evidence>
<dbReference type="InterPro" id="IPR013784">
    <property type="entry name" value="Carb-bd-like_fold"/>
</dbReference>
<evidence type="ECO:0000259" key="21">
    <source>
        <dbReference type="SMART" id="SM00642"/>
    </source>
</evidence>
<evidence type="ECO:0000256" key="15">
    <source>
        <dbReference type="ARBA" id="ARBA00031076"/>
    </source>
</evidence>
<dbReference type="Gene3D" id="2.60.40.1110">
    <property type="match status" value="2"/>
</dbReference>
<evidence type="ECO:0000256" key="9">
    <source>
        <dbReference type="ARBA" id="ARBA00022837"/>
    </source>
</evidence>
<keyword evidence="7 19" id="KW-0732">Signal</keyword>
<evidence type="ECO:0000313" key="24">
    <source>
        <dbReference type="Proteomes" id="UP000241454"/>
    </source>
</evidence>
<dbReference type="InterPro" id="IPR004193">
    <property type="entry name" value="Glyco_hydro_13_N"/>
</dbReference>
<dbReference type="InterPro" id="IPR031319">
    <property type="entry name" value="A-amylase_C"/>
</dbReference>
<dbReference type="Gene3D" id="2.60.40.1180">
    <property type="entry name" value="Golgi alpha-mannosidase II"/>
    <property type="match status" value="2"/>
</dbReference>
<evidence type="ECO:0000256" key="19">
    <source>
        <dbReference type="SAM" id="SignalP"/>
    </source>
</evidence>
<evidence type="ECO:0000259" key="22">
    <source>
        <dbReference type="SMART" id="SM01066"/>
    </source>
</evidence>
<accession>A0A2R4G2W8</accession>
<evidence type="ECO:0000256" key="14">
    <source>
        <dbReference type="ARBA" id="ARBA00030238"/>
    </source>
</evidence>
<dbReference type="InterPro" id="IPR013780">
    <property type="entry name" value="Glyco_hydro_b"/>
</dbReference>
<reference evidence="23 24" key="1">
    <citation type="submission" date="2018-03" db="EMBL/GenBank/DDBJ databases">
        <authorList>
            <person name="Keele B.F."/>
        </authorList>
    </citation>
    <scope>NUCLEOTIDE SEQUENCE [LARGE SCALE GENOMIC DNA]</scope>
    <source>
        <strain evidence="23 24">1-11</strain>
    </source>
</reference>
<comment type="catalytic activity">
    <reaction evidence="11">
        <text>Hydrolysis of (1-&gt;6)-alpha-D-glucosidic linkages in pullulan, amylopectin and glycogen, and in the alpha- and beta-limit dextrins of amylopectin and glycogen.</text>
        <dbReference type="EC" id="3.2.1.41"/>
    </reaction>
</comment>
<dbReference type="PANTHER" id="PTHR43002">
    <property type="entry name" value="GLYCOGEN DEBRANCHING ENZYME"/>
    <property type="match status" value="1"/>
</dbReference>
<dbReference type="RefSeq" id="WP_107646173.1">
    <property type="nucleotide sequence ID" value="NZ_CAXVIJ010000001.1"/>
</dbReference>
<evidence type="ECO:0000256" key="2">
    <source>
        <dbReference type="ARBA" id="ARBA00001913"/>
    </source>
</evidence>
<dbReference type="Gene3D" id="2.60.40.10">
    <property type="entry name" value="Immunoglobulins"/>
    <property type="match status" value="2"/>
</dbReference>
<keyword evidence="8" id="KW-0378">Hydrolase</keyword>
<keyword evidence="18" id="KW-0812">Transmembrane</keyword>
<feature type="domain" description="Glycosyl hydrolase family 13 catalytic" evidence="21">
    <location>
        <begin position="1119"/>
        <end position="1519"/>
    </location>
</feature>
<keyword evidence="10" id="KW-0326">Glycosidase</keyword>
<keyword evidence="18" id="KW-1133">Transmembrane helix</keyword>
<dbReference type="EMBL" id="CP028341">
    <property type="protein sequence ID" value="AVT45186.1"/>
    <property type="molecule type" value="Genomic_DNA"/>
</dbReference>